<evidence type="ECO:0000313" key="6">
    <source>
        <dbReference type="Proteomes" id="UP000324585"/>
    </source>
</evidence>
<dbReference type="AlphaFoldDB" id="A0A5J4YV43"/>
<dbReference type="EMBL" id="VRMN01000003">
    <property type="protein sequence ID" value="KAA8495369.1"/>
    <property type="molecule type" value="Genomic_DNA"/>
</dbReference>
<proteinExistence type="predicted"/>
<keyword evidence="6" id="KW-1185">Reference proteome</keyword>
<organism evidence="4 6">
    <name type="scientific">Porphyridium purpureum</name>
    <name type="common">Red alga</name>
    <name type="synonym">Porphyridium cruentum</name>
    <dbReference type="NCBI Taxonomy" id="35688"/>
    <lineage>
        <taxon>Eukaryota</taxon>
        <taxon>Rhodophyta</taxon>
        <taxon>Bangiophyceae</taxon>
        <taxon>Porphyridiales</taxon>
        <taxon>Porphyridiaceae</taxon>
        <taxon>Porphyridium</taxon>
    </lineage>
</organism>
<evidence type="ECO:0000313" key="2">
    <source>
        <dbReference type="EMBL" id="KAA8495359.1"/>
    </source>
</evidence>
<feature type="region of interest" description="Disordered" evidence="1">
    <location>
        <begin position="83"/>
        <end position="133"/>
    </location>
</feature>
<protein>
    <submittedName>
        <fullName evidence="4">Uncharacterized protein</fullName>
    </submittedName>
</protein>
<accession>A0A5J4YV43</accession>
<evidence type="ECO:0000313" key="5">
    <source>
        <dbReference type="EMBL" id="KAA8495372.1"/>
    </source>
</evidence>
<evidence type="ECO:0000256" key="1">
    <source>
        <dbReference type="SAM" id="MobiDB-lite"/>
    </source>
</evidence>
<dbReference type="EMBL" id="VRMN01000003">
    <property type="protein sequence ID" value="KAA8495366.1"/>
    <property type="molecule type" value="Genomic_DNA"/>
</dbReference>
<evidence type="ECO:0000313" key="3">
    <source>
        <dbReference type="EMBL" id="KAA8495366.1"/>
    </source>
</evidence>
<feature type="compositionally biased region" description="Basic and acidic residues" evidence="1">
    <location>
        <begin position="124"/>
        <end position="133"/>
    </location>
</feature>
<comment type="caution">
    <text evidence="4">The sequence shown here is derived from an EMBL/GenBank/DDBJ whole genome shotgun (WGS) entry which is preliminary data.</text>
</comment>
<name>A0A5J4YV43_PORPP</name>
<reference evidence="4" key="2">
    <citation type="submission" date="2019-09" db="EMBL/GenBank/DDBJ databases">
        <title>Expansion of phycobilisome linker gene families in mesophilic red algae.</title>
        <authorList>
            <person name="Lee J."/>
        </authorList>
    </citation>
    <scope>NUCLEOTIDE SEQUENCE [LARGE SCALE GENOMIC DNA]</scope>
    <source>
        <strain evidence="4">CCMP 1328</strain>
        <tissue evidence="4">Unicellular</tissue>
    </source>
</reference>
<dbReference type="EMBL" id="VRMN01000003">
    <property type="protein sequence ID" value="KAA8495372.1"/>
    <property type="molecule type" value="Genomic_DNA"/>
</dbReference>
<evidence type="ECO:0000313" key="4">
    <source>
        <dbReference type="EMBL" id="KAA8495369.1"/>
    </source>
</evidence>
<feature type="compositionally biased region" description="Polar residues" evidence="1">
    <location>
        <begin position="88"/>
        <end position="98"/>
    </location>
</feature>
<gene>
    <name evidence="2" type="ORF">FVE85_1514</name>
    <name evidence="3" type="ORF">FVE85_1521</name>
    <name evidence="4" type="ORF">FVE85_1524</name>
    <name evidence="5" type="ORF">FVE85_1527</name>
</gene>
<sequence>MAPAGARFGCRCGRDAHSEGLVRPPVAKAGSELGGGLFARQGSKVNESESFAPAINMCGSCRQGRSRERSSWIHRAHNLDHAPLKSVPASTALTSESTHPADGAKAGALGAHKRKHPDCADAPGRFHDTSSQQ</sequence>
<reference evidence="6" key="1">
    <citation type="journal article" date="2019" name="Nat. Commun.">
        <title>Expansion of phycobilisome linker gene families in mesophilic red algae.</title>
        <authorList>
            <person name="Lee J."/>
            <person name="Kim D."/>
            <person name="Bhattacharya D."/>
            <person name="Yoon H.S."/>
        </authorList>
    </citation>
    <scope>NUCLEOTIDE SEQUENCE [LARGE SCALE GENOMIC DNA]</scope>
    <source>
        <strain evidence="6">CCMP 1328</strain>
    </source>
</reference>
<dbReference type="EMBL" id="VRMN01000003">
    <property type="protein sequence ID" value="KAA8495359.1"/>
    <property type="molecule type" value="Genomic_DNA"/>
</dbReference>
<dbReference type="Proteomes" id="UP000324585">
    <property type="component" value="Unassembled WGS sequence"/>
</dbReference>